<dbReference type="InterPro" id="IPR002818">
    <property type="entry name" value="DJ-1/PfpI"/>
</dbReference>
<dbReference type="CDD" id="cd03169">
    <property type="entry name" value="GATase1_PfpI_1"/>
    <property type="match status" value="1"/>
</dbReference>
<sequence length="228" mass="24815">MNRRDLLGLLALGSATLGHSASNAVGDDRSPDAPKILMPLGDATEAMDTLYPYFRVAEDGYKAVIAGPEARKYHMVLHEVPPAAGIPWDITEERPGYHIQAEVAFRDVDPAQYAGLFISGGRAPEYLRYDKDLLRITRHFFEANKPVAVVCHGIEIVSAAGVIRGRTVTTVAKCALDAEQGGAKYVDKPTVLDGNLVTARTWHDSAPFMHQFMAMLRDHGRSSASVGK</sequence>
<dbReference type="PANTHER" id="PTHR42733">
    <property type="entry name" value="DJ-1 PROTEIN"/>
    <property type="match status" value="1"/>
</dbReference>
<feature type="domain" description="DJ-1/PfpI" evidence="2">
    <location>
        <begin position="35"/>
        <end position="214"/>
    </location>
</feature>
<dbReference type="Pfam" id="PF01965">
    <property type="entry name" value="DJ-1_PfpI"/>
    <property type="match status" value="1"/>
</dbReference>
<organism evidence="3">
    <name type="scientific">Singulisphaera sp. Ch08</name>
    <dbReference type="NCBI Taxonomy" id="3120278"/>
    <lineage>
        <taxon>Bacteria</taxon>
        <taxon>Pseudomonadati</taxon>
        <taxon>Planctomycetota</taxon>
        <taxon>Planctomycetia</taxon>
        <taxon>Isosphaerales</taxon>
        <taxon>Isosphaeraceae</taxon>
        <taxon>Singulisphaera</taxon>
    </lineage>
</organism>
<evidence type="ECO:0000259" key="2">
    <source>
        <dbReference type="Pfam" id="PF01965"/>
    </source>
</evidence>
<dbReference type="InterPro" id="IPR029062">
    <property type="entry name" value="Class_I_gatase-like"/>
</dbReference>
<evidence type="ECO:0000313" key="3">
    <source>
        <dbReference type="EMBL" id="XBH01127.1"/>
    </source>
</evidence>
<dbReference type="Gene3D" id="3.40.50.880">
    <property type="match status" value="1"/>
</dbReference>
<reference evidence="3" key="1">
    <citation type="submission" date="2024-05" db="EMBL/GenBank/DDBJ databases">
        <title>Planctomycetes of the genus Singulisphaera possess chitinolytic capabilities.</title>
        <authorList>
            <person name="Ivanova A."/>
        </authorList>
    </citation>
    <scope>NUCLEOTIDE SEQUENCE</scope>
    <source>
        <strain evidence="3">Ch08T</strain>
    </source>
</reference>
<dbReference type="InterPro" id="IPR006286">
    <property type="entry name" value="C56_PfpI-like"/>
</dbReference>
<comment type="similarity">
    <text evidence="1">Belongs to the peptidase C56 family.</text>
</comment>
<gene>
    <name evidence="3" type="ORF">V5E97_22540</name>
</gene>
<dbReference type="NCBIfam" id="TIGR01382">
    <property type="entry name" value="PfpI"/>
    <property type="match status" value="1"/>
</dbReference>
<dbReference type="PANTHER" id="PTHR42733:SF2">
    <property type="entry name" value="DJ-1_THIJ_PFPI FAMILY PROTEIN"/>
    <property type="match status" value="1"/>
</dbReference>
<protein>
    <submittedName>
        <fullName evidence="3">DJ-1/PfpI family protein</fullName>
    </submittedName>
</protein>
<proteinExistence type="inferred from homology"/>
<evidence type="ECO:0000256" key="1">
    <source>
        <dbReference type="ARBA" id="ARBA00008542"/>
    </source>
</evidence>
<dbReference type="EMBL" id="CP155447">
    <property type="protein sequence ID" value="XBH01127.1"/>
    <property type="molecule type" value="Genomic_DNA"/>
</dbReference>
<dbReference type="AlphaFoldDB" id="A0AAU7C828"/>
<name>A0AAU7C828_9BACT</name>
<accession>A0AAU7C828</accession>
<dbReference type="RefSeq" id="WP_406693816.1">
    <property type="nucleotide sequence ID" value="NZ_CP155447.1"/>
</dbReference>
<dbReference type="PROSITE" id="PS51276">
    <property type="entry name" value="PEPTIDASE_C56_PFPI"/>
    <property type="match status" value="1"/>
</dbReference>
<dbReference type="SUPFAM" id="SSF52317">
    <property type="entry name" value="Class I glutamine amidotransferase-like"/>
    <property type="match status" value="1"/>
</dbReference>